<dbReference type="PROSITE" id="PS50305">
    <property type="entry name" value="SIRTUIN"/>
    <property type="match status" value="1"/>
</dbReference>
<dbReference type="NCBIfam" id="NF003738">
    <property type="entry name" value="PRK05333.1"/>
    <property type="match status" value="1"/>
</dbReference>
<dbReference type="InterPro" id="IPR050134">
    <property type="entry name" value="NAD-dep_sirtuin_deacylases"/>
</dbReference>
<feature type="binding site" evidence="3">
    <location>
        <position position="175"/>
    </location>
    <ligand>
        <name>Zn(2+)</name>
        <dbReference type="ChEBI" id="CHEBI:29105"/>
    </ligand>
</feature>
<feature type="binding site" evidence="3">
    <location>
        <position position="172"/>
    </location>
    <ligand>
        <name>Zn(2+)</name>
        <dbReference type="ChEBI" id="CHEBI:29105"/>
    </ligand>
</feature>
<feature type="binding site" evidence="3">
    <location>
        <position position="223"/>
    </location>
    <ligand>
        <name>Zn(2+)</name>
        <dbReference type="ChEBI" id="CHEBI:29105"/>
    </ligand>
</feature>
<dbReference type="Gene3D" id="3.40.50.1220">
    <property type="entry name" value="TPP-binding domain"/>
    <property type="match status" value="1"/>
</dbReference>
<dbReference type="EMBL" id="LR790219">
    <property type="protein sequence ID" value="CAB3266081.1"/>
    <property type="molecule type" value="mRNA"/>
</dbReference>
<feature type="active site" description="Proton acceptor" evidence="3">
    <location>
        <position position="164"/>
    </location>
</feature>
<dbReference type="InterPro" id="IPR003000">
    <property type="entry name" value="Sirtuin"/>
</dbReference>
<dbReference type="GO" id="GO:0017136">
    <property type="term" value="F:histone deacetylase activity, NAD-dependent"/>
    <property type="evidence" value="ECO:0007669"/>
    <property type="project" value="TreeGrafter"/>
</dbReference>
<keyword evidence="1" id="KW-0808">Transferase</keyword>
<dbReference type="PANTHER" id="PTHR11085">
    <property type="entry name" value="NAD-DEPENDENT PROTEIN DEACYLASE SIRTUIN-5, MITOCHONDRIAL-RELATED"/>
    <property type="match status" value="1"/>
</dbReference>
<name>A0A6F9DSD3_9ASCI</name>
<feature type="domain" description="Deacetylase sirtuin-type" evidence="4">
    <location>
        <begin position="40"/>
        <end position="315"/>
    </location>
</feature>
<dbReference type="InterPro" id="IPR026590">
    <property type="entry name" value="Ssirtuin_cat_dom"/>
</dbReference>
<dbReference type="GO" id="GO:0070403">
    <property type="term" value="F:NAD+ binding"/>
    <property type="evidence" value="ECO:0007669"/>
    <property type="project" value="InterPro"/>
</dbReference>
<keyword evidence="2" id="KW-0520">NAD</keyword>
<dbReference type="SUPFAM" id="SSF52467">
    <property type="entry name" value="DHS-like NAD/FAD-binding domain"/>
    <property type="match status" value="1"/>
</dbReference>
<dbReference type="PANTHER" id="PTHR11085:SF10">
    <property type="entry name" value="NAD-DEPENDENT PROTEIN DEACYLASE SIRTUIN-5, MITOCHONDRIAL-RELATED"/>
    <property type="match status" value="1"/>
</dbReference>
<gene>
    <name evidence="5" type="primary">Sirt4</name>
</gene>
<sequence length="315" mass="35010">MQYKGVQFLPVQVLHRCYTSMQTASGNGLETPERFHPKAAPPSQTDISTIKTFVAHCKNMMVLSGAGLSTESGVPDYRSKGVGLYDRMNHKPMEHHEFVRSSASRKKYWARNYIGWKRLSSLKPNIAHTKLSQLEKDGKISWHVTQNVDSLCSKAGSKKLTELHGCVERVTCLSCRNISTRKELQKRFQENNSTWSANVLGFGPDADVFIKDEDVTNFHVPACLKCGGVLKPDVTFFGDNVPGHIVEFVYDKLQKSDGLLVVGSSLQVWSGYRFVSRASHCGIPIAIINIGATRADDITSVKVNALCTQVLKHIL</sequence>
<dbReference type="GO" id="GO:0046872">
    <property type="term" value="F:metal ion binding"/>
    <property type="evidence" value="ECO:0007669"/>
    <property type="project" value="UniProtKB-KW"/>
</dbReference>
<keyword evidence="3" id="KW-0479">Metal-binding</keyword>
<dbReference type="Pfam" id="PF02146">
    <property type="entry name" value="SIR2"/>
    <property type="match status" value="1"/>
</dbReference>
<dbReference type="Gene3D" id="3.30.1600.10">
    <property type="entry name" value="SIR2/SIRT2 'Small Domain"/>
    <property type="match status" value="1"/>
</dbReference>
<evidence type="ECO:0000256" key="1">
    <source>
        <dbReference type="ARBA" id="ARBA00022679"/>
    </source>
</evidence>
<dbReference type="GO" id="GO:0005759">
    <property type="term" value="C:mitochondrial matrix"/>
    <property type="evidence" value="ECO:0007669"/>
    <property type="project" value="TreeGrafter"/>
</dbReference>
<evidence type="ECO:0000256" key="2">
    <source>
        <dbReference type="ARBA" id="ARBA00023027"/>
    </source>
</evidence>
<feature type="binding site" evidence="3">
    <location>
        <position position="226"/>
    </location>
    <ligand>
        <name>Zn(2+)</name>
        <dbReference type="ChEBI" id="CHEBI:29105"/>
    </ligand>
</feature>
<protein>
    <submittedName>
        <fullName evidence="5">Sir2-b</fullName>
    </submittedName>
</protein>
<organism evidence="5">
    <name type="scientific">Phallusia mammillata</name>
    <dbReference type="NCBI Taxonomy" id="59560"/>
    <lineage>
        <taxon>Eukaryota</taxon>
        <taxon>Metazoa</taxon>
        <taxon>Chordata</taxon>
        <taxon>Tunicata</taxon>
        <taxon>Ascidiacea</taxon>
        <taxon>Phlebobranchia</taxon>
        <taxon>Ascidiidae</taxon>
        <taxon>Phallusia</taxon>
    </lineage>
</organism>
<dbReference type="InterPro" id="IPR029035">
    <property type="entry name" value="DHS-like_NAD/FAD-binding_dom"/>
</dbReference>
<dbReference type="AlphaFoldDB" id="A0A6F9DSD3"/>
<evidence type="ECO:0000256" key="3">
    <source>
        <dbReference type="PROSITE-ProRule" id="PRU00236"/>
    </source>
</evidence>
<accession>A0A6F9DSD3</accession>
<evidence type="ECO:0000313" key="5">
    <source>
        <dbReference type="EMBL" id="CAB3266081.1"/>
    </source>
</evidence>
<reference evidence="5" key="1">
    <citation type="submission" date="2020-04" db="EMBL/GenBank/DDBJ databases">
        <authorList>
            <person name="Neveu A P."/>
        </authorList>
    </citation>
    <scope>NUCLEOTIDE SEQUENCE</scope>
    <source>
        <tissue evidence="5">Whole embryo</tissue>
    </source>
</reference>
<keyword evidence="3" id="KW-0862">Zinc</keyword>
<dbReference type="InterPro" id="IPR026591">
    <property type="entry name" value="Sirtuin_cat_small_dom_sf"/>
</dbReference>
<proteinExistence type="evidence at transcript level"/>
<evidence type="ECO:0000259" key="4">
    <source>
        <dbReference type="PROSITE" id="PS50305"/>
    </source>
</evidence>